<dbReference type="EMBL" id="CM043785">
    <property type="protein sequence ID" value="KAI4832445.1"/>
    <property type="molecule type" value="Genomic_DNA"/>
</dbReference>
<keyword evidence="2" id="KW-1185">Reference proteome</keyword>
<accession>A0ACB9XX87</accession>
<reference evidence="1" key="1">
    <citation type="submission" date="2022-05" db="EMBL/GenBank/DDBJ databases">
        <title>Chromosome-level genome of Chaenocephalus aceratus.</title>
        <authorList>
            <person name="Park H."/>
        </authorList>
    </citation>
    <scope>NUCLEOTIDE SEQUENCE</scope>
    <source>
        <strain evidence="1">KU_202001</strain>
    </source>
</reference>
<proteinExistence type="predicted"/>
<dbReference type="Proteomes" id="UP001057452">
    <property type="component" value="Chromosome 1"/>
</dbReference>
<name>A0ACB9XX87_CHAAC</name>
<evidence type="ECO:0000313" key="2">
    <source>
        <dbReference type="Proteomes" id="UP001057452"/>
    </source>
</evidence>
<organism evidence="1 2">
    <name type="scientific">Chaenocephalus aceratus</name>
    <name type="common">Blackfin icefish</name>
    <name type="synonym">Chaenichthys aceratus</name>
    <dbReference type="NCBI Taxonomy" id="36190"/>
    <lineage>
        <taxon>Eukaryota</taxon>
        <taxon>Metazoa</taxon>
        <taxon>Chordata</taxon>
        <taxon>Craniata</taxon>
        <taxon>Vertebrata</taxon>
        <taxon>Euteleostomi</taxon>
        <taxon>Actinopterygii</taxon>
        <taxon>Neopterygii</taxon>
        <taxon>Teleostei</taxon>
        <taxon>Neoteleostei</taxon>
        <taxon>Acanthomorphata</taxon>
        <taxon>Eupercaria</taxon>
        <taxon>Perciformes</taxon>
        <taxon>Notothenioidei</taxon>
        <taxon>Channichthyidae</taxon>
        <taxon>Chaenocephalus</taxon>
    </lineage>
</organism>
<gene>
    <name evidence="1" type="ORF">KUCAC02_015414</name>
</gene>
<sequence length="49" mass="5115">MNALHLLLQSAKFNQSPLIVSAPLEGNTAGAVTFGETGITTGTLFLQLK</sequence>
<comment type="caution">
    <text evidence="1">The sequence shown here is derived from an EMBL/GenBank/DDBJ whole genome shotgun (WGS) entry which is preliminary data.</text>
</comment>
<protein>
    <submittedName>
        <fullName evidence="1">Uncharacterized protein</fullName>
    </submittedName>
</protein>
<evidence type="ECO:0000313" key="1">
    <source>
        <dbReference type="EMBL" id="KAI4832445.1"/>
    </source>
</evidence>